<keyword evidence="2" id="KW-1133">Transmembrane helix</keyword>
<gene>
    <name evidence="3" type="primary">PARM1</name>
    <name evidence="3" type="ORF">L345_11031</name>
</gene>
<dbReference type="GO" id="GO:0005769">
    <property type="term" value="C:early endosome"/>
    <property type="evidence" value="ECO:0007669"/>
    <property type="project" value="TreeGrafter"/>
</dbReference>
<dbReference type="EMBL" id="AZIM01002858">
    <property type="protein sequence ID" value="ETE63212.1"/>
    <property type="molecule type" value="Genomic_DNA"/>
</dbReference>
<keyword evidence="4" id="KW-1185">Reference proteome</keyword>
<dbReference type="GO" id="GO:0005794">
    <property type="term" value="C:Golgi apparatus"/>
    <property type="evidence" value="ECO:0007669"/>
    <property type="project" value="TreeGrafter"/>
</dbReference>
<dbReference type="AlphaFoldDB" id="V8NNV2"/>
<dbReference type="Proteomes" id="UP000018936">
    <property type="component" value="Unassembled WGS sequence"/>
</dbReference>
<dbReference type="GO" id="GO:0005770">
    <property type="term" value="C:late endosome"/>
    <property type="evidence" value="ECO:0007669"/>
    <property type="project" value="TreeGrafter"/>
</dbReference>
<dbReference type="OrthoDB" id="8963138at2759"/>
<dbReference type="PANTHER" id="PTHR35453">
    <property type="entry name" value="PROSTATE ANDROGEN-REGULATED MUCIN-LIKE PROTEIN 1"/>
    <property type="match status" value="1"/>
</dbReference>
<feature type="region of interest" description="Disordered" evidence="1">
    <location>
        <begin position="211"/>
        <end position="236"/>
    </location>
</feature>
<evidence type="ECO:0000256" key="1">
    <source>
        <dbReference type="SAM" id="MobiDB-lite"/>
    </source>
</evidence>
<feature type="transmembrane region" description="Helical" evidence="2">
    <location>
        <begin position="282"/>
        <end position="303"/>
    </location>
</feature>
<keyword evidence="2" id="KW-0472">Membrane</keyword>
<protein>
    <submittedName>
        <fullName evidence="3">Prostate androgen-regulated mucin-like protein 1</fullName>
    </submittedName>
</protein>
<feature type="region of interest" description="Disordered" evidence="1">
    <location>
        <begin position="120"/>
        <end position="151"/>
    </location>
</feature>
<comment type="caution">
    <text evidence="3">The sequence shown here is derived from an EMBL/GenBank/DDBJ whole genome shotgun (WGS) entry which is preliminary data.</text>
</comment>
<name>V8NNV2_OPHHA</name>
<organism evidence="3 4">
    <name type="scientific">Ophiophagus hannah</name>
    <name type="common">King cobra</name>
    <name type="synonym">Naja hannah</name>
    <dbReference type="NCBI Taxonomy" id="8665"/>
    <lineage>
        <taxon>Eukaryota</taxon>
        <taxon>Metazoa</taxon>
        <taxon>Chordata</taxon>
        <taxon>Craniata</taxon>
        <taxon>Vertebrata</taxon>
        <taxon>Euteleostomi</taxon>
        <taxon>Lepidosauria</taxon>
        <taxon>Squamata</taxon>
        <taxon>Bifurcata</taxon>
        <taxon>Unidentata</taxon>
        <taxon>Episquamata</taxon>
        <taxon>Toxicofera</taxon>
        <taxon>Serpentes</taxon>
        <taxon>Colubroidea</taxon>
        <taxon>Elapidae</taxon>
        <taxon>Elapinae</taxon>
        <taxon>Ophiophagus</taxon>
    </lineage>
</organism>
<dbReference type="GO" id="GO:0005886">
    <property type="term" value="C:plasma membrane"/>
    <property type="evidence" value="ECO:0007669"/>
    <property type="project" value="TreeGrafter"/>
</dbReference>
<sequence>LTIRVIGSLPASLKTAQESDSEASKATLPFQDFSSSRGIGTTMSPEGGRAPSLLCLIVIAAGLNIYSISSMSTSTTSNKTEVTSQTPTLNSTLAANTVKTVTSPVTRSFTTTLTTIENDTIPLSTTPNDTSSTSEMTVSQPSTGLQSTEHMPTSVMSVDSSATTNISHVGTEATSTSGIMNVSSISSSTFAHENYTSSWVTQLSSTEVSTVPVTSKKHPVEGTTSGVTTKPLTSSSSVGKFTYTQETLASKATVGTSPIGSTKLSSEVTLQEVQQGLSSGSIAAITVTVIAVVLLVFGIAAFLKIRHSSYGRLFEDHDYGSWGNYNNPLYDDS</sequence>
<accession>V8NNV2</accession>
<dbReference type="InterPro" id="IPR031431">
    <property type="entry name" value="PARM1"/>
</dbReference>
<feature type="compositionally biased region" description="Polar residues" evidence="1">
    <location>
        <begin position="222"/>
        <end position="236"/>
    </location>
</feature>
<keyword evidence="2" id="KW-0812">Transmembrane</keyword>
<evidence type="ECO:0000313" key="4">
    <source>
        <dbReference type="Proteomes" id="UP000018936"/>
    </source>
</evidence>
<dbReference type="Pfam" id="PF17061">
    <property type="entry name" value="PARM"/>
    <property type="match status" value="1"/>
</dbReference>
<dbReference type="PANTHER" id="PTHR35453:SF1">
    <property type="entry name" value="PROSTATE ANDROGEN-REGULATED MUCIN-LIKE PROTEIN 1"/>
    <property type="match status" value="1"/>
</dbReference>
<reference evidence="3 4" key="1">
    <citation type="journal article" date="2013" name="Proc. Natl. Acad. Sci. U.S.A.">
        <title>The king cobra genome reveals dynamic gene evolution and adaptation in the snake venom system.</title>
        <authorList>
            <person name="Vonk F.J."/>
            <person name="Casewell N.R."/>
            <person name="Henkel C.V."/>
            <person name="Heimberg A.M."/>
            <person name="Jansen H.J."/>
            <person name="McCleary R.J."/>
            <person name="Kerkkamp H.M."/>
            <person name="Vos R.A."/>
            <person name="Guerreiro I."/>
            <person name="Calvete J.J."/>
            <person name="Wuster W."/>
            <person name="Woods A.E."/>
            <person name="Logan J.M."/>
            <person name="Harrison R.A."/>
            <person name="Castoe T.A."/>
            <person name="de Koning A.P."/>
            <person name="Pollock D.D."/>
            <person name="Yandell M."/>
            <person name="Calderon D."/>
            <person name="Renjifo C."/>
            <person name="Currier R.B."/>
            <person name="Salgado D."/>
            <person name="Pla D."/>
            <person name="Sanz L."/>
            <person name="Hyder A.S."/>
            <person name="Ribeiro J.M."/>
            <person name="Arntzen J.W."/>
            <person name="van den Thillart G.E."/>
            <person name="Boetzer M."/>
            <person name="Pirovano W."/>
            <person name="Dirks R.P."/>
            <person name="Spaink H.P."/>
            <person name="Duboule D."/>
            <person name="McGlinn E."/>
            <person name="Kini R.M."/>
            <person name="Richardson M.K."/>
        </authorList>
    </citation>
    <scope>NUCLEOTIDE SEQUENCE</scope>
    <source>
        <tissue evidence="3">Blood</tissue>
    </source>
</reference>
<evidence type="ECO:0000256" key="2">
    <source>
        <dbReference type="SAM" id="Phobius"/>
    </source>
</evidence>
<proteinExistence type="predicted"/>
<feature type="non-terminal residue" evidence="3">
    <location>
        <position position="1"/>
    </location>
</feature>
<evidence type="ECO:0000313" key="3">
    <source>
        <dbReference type="EMBL" id="ETE63212.1"/>
    </source>
</evidence>